<sequence length="96" mass="10835">MVTSISKSTPSVYIILSLTTKTNQIRAEVDCLIAELDATGYQGLLHKTRRSAINMARRQTIIKNTLLFTLAHCPAVTIWDDRRICSDLAELFLRIN</sequence>
<keyword evidence="2" id="KW-1185">Reference proteome</keyword>
<protein>
    <submittedName>
        <fullName evidence="1">Uncharacterized protein</fullName>
    </submittedName>
</protein>
<name>A0AAD5R0M8_PARTN</name>
<evidence type="ECO:0000313" key="2">
    <source>
        <dbReference type="Proteomes" id="UP001196413"/>
    </source>
</evidence>
<accession>A0AAD5R0M8</accession>
<dbReference type="Proteomes" id="UP001196413">
    <property type="component" value="Unassembled WGS sequence"/>
</dbReference>
<comment type="caution">
    <text evidence="1">The sequence shown here is derived from an EMBL/GenBank/DDBJ whole genome shotgun (WGS) entry which is preliminary data.</text>
</comment>
<evidence type="ECO:0000313" key="1">
    <source>
        <dbReference type="EMBL" id="KAJ1367425.1"/>
    </source>
</evidence>
<reference evidence="1" key="1">
    <citation type="submission" date="2021-06" db="EMBL/GenBank/DDBJ databases">
        <title>Parelaphostrongylus tenuis whole genome reference sequence.</title>
        <authorList>
            <person name="Garwood T.J."/>
            <person name="Larsen P.A."/>
            <person name="Fountain-Jones N.M."/>
            <person name="Garbe J.R."/>
            <person name="Macchietto M.G."/>
            <person name="Kania S.A."/>
            <person name="Gerhold R.W."/>
            <person name="Richards J.E."/>
            <person name="Wolf T.M."/>
        </authorList>
    </citation>
    <scope>NUCLEOTIDE SEQUENCE</scope>
    <source>
        <strain evidence="1">MNPRO001-30</strain>
        <tissue evidence="1">Meninges</tissue>
    </source>
</reference>
<proteinExistence type="predicted"/>
<gene>
    <name evidence="1" type="ORF">KIN20_028333</name>
</gene>
<dbReference type="EMBL" id="JAHQIW010005896">
    <property type="protein sequence ID" value="KAJ1367425.1"/>
    <property type="molecule type" value="Genomic_DNA"/>
</dbReference>
<dbReference type="AlphaFoldDB" id="A0AAD5R0M8"/>
<organism evidence="1 2">
    <name type="scientific">Parelaphostrongylus tenuis</name>
    <name type="common">Meningeal worm</name>
    <dbReference type="NCBI Taxonomy" id="148309"/>
    <lineage>
        <taxon>Eukaryota</taxon>
        <taxon>Metazoa</taxon>
        <taxon>Ecdysozoa</taxon>
        <taxon>Nematoda</taxon>
        <taxon>Chromadorea</taxon>
        <taxon>Rhabditida</taxon>
        <taxon>Rhabditina</taxon>
        <taxon>Rhabditomorpha</taxon>
        <taxon>Strongyloidea</taxon>
        <taxon>Metastrongylidae</taxon>
        <taxon>Parelaphostrongylus</taxon>
    </lineage>
</organism>